<feature type="compositionally biased region" description="Basic and acidic residues" evidence="11">
    <location>
        <begin position="1"/>
        <end position="17"/>
    </location>
</feature>
<feature type="compositionally biased region" description="Low complexity" evidence="11">
    <location>
        <begin position="18"/>
        <end position="33"/>
    </location>
</feature>
<evidence type="ECO:0000256" key="6">
    <source>
        <dbReference type="ARBA" id="ARBA00023054"/>
    </source>
</evidence>
<reference evidence="13" key="1">
    <citation type="journal article" date="2013" name="Genome Announc.">
        <title>Draft genome sequence of Pseudozyma brasiliensis sp. nov. strain GHG001, a high producer of endo-1,4-xylanase isolated from an insect pest of sugarcane.</title>
        <authorList>
            <person name="Oliveira J.V.D.C."/>
            <person name="dos Santos R.A.C."/>
            <person name="Borges T.A."/>
            <person name="Riano-Pachon D.M."/>
            <person name="Goldman G.H."/>
        </authorList>
    </citation>
    <scope>NUCLEOTIDE SEQUENCE [LARGE SCALE GENOMIC DNA]</scope>
    <source>
        <strain evidence="13">GHG001</strain>
    </source>
</reference>
<dbReference type="OMA" id="MRGMSTY"/>
<dbReference type="Proteomes" id="UP000019377">
    <property type="component" value="Unassembled WGS sequence"/>
</dbReference>
<evidence type="ECO:0000313" key="12">
    <source>
        <dbReference type="EMBL" id="EST09054.1"/>
    </source>
</evidence>
<evidence type="ECO:0000256" key="4">
    <source>
        <dbReference type="ARBA" id="ARBA00022946"/>
    </source>
</evidence>
<evidence type="ECO:0000256" key="8">
    <source>
        <dbReference type="ARBA" id="ARBA00023136"/>
    </source>
</evidence>
<dbReference type="GeneID" id="27417225"/>
<proteinExistence type="inferred from homology"/>
<evidence type="ECO:0000256" key="2">
    <source>
        <dbReference type="ARBA" id="ARBA00022692"/>
    </source>
</evidence>
<evidence type="ECO:0000256" key="10">
    <source>
        <dbReference type="RuleBase" id="RU364128"/>
    </source>
</evidence>
<evidence type="ECO:0000256" key="7">
    <source>
        <dbReference type="ARBA" id="ARBA00023128"/>
    </source>
</evidence>
<accession>V5F1A1</accession>
<dbReference type="Pfam" id="PF05546">
    <property type="entry name" value="She9_MDM33"/>
    <property type="match status" value="1"/>
</dbReference>
<dbReference type="PANTHER" id="PTHR31961:SF3">
    <property type="entry name" value="SENSITIVE TO HIGH EXPRESSION PROTEIN 9, MITOCHONDRIAL"/>
    <property type="match status" value="1"/>
</dbReference>
<dbReference type="OrthoDB" id="5595506at2759"/>
<comment type="function">
    <text evidence="9">Required for the maintenance of the structure of the mitochondrial inner membrane. Involved in mitochondrial morphology. Causes growth arrest when highly overexpressed.</text>
</comment>
<feature type="region of interest" description="Disordered" evidence="11">
    <location>
        <begin position="1"/>
        <end position="37"/>
    </location>
</feature>
<feature type="transmembrane region" description="Helical" evidence="10">
    <location>
        <begin position="219"/>
        <end position="239"/>
    </location>
</feature>
<sequence length="358" mass="39434">MDHAKSPEEASIADHNRTTTTPPSPDASTPSRSDSQRDLLARLRSATASLPSFNGSTSQKSLTDALATATAHTHTLLARLRTKLTHLSTQYNTHTGYAAIEGLKTRIDELESSLSSARSLASTAKRTYLIAVQSRSASQRETNDLLSRKSSWSESDLGRYTELLRKEHALSREEAEAEKVLEKSEAQVQASFDELMKAVMVRYHEEQIWSDRMRGMSTYGSLVVAGLNAVLFVVAILLVEPYKRRRLAETFETRLVSAEEQSRELILASVEQFQRSLDALAATRTESEVQPASPPFIPPQVVELREAEEEPVVAVEDVPAPALSQRVARQEEERLVFASTVGVVVGAALSLLISACWT</sequence>
<keyword evidence="13" id="KW-1185">Reference proteome</keyword>
<evidence type="ECO:0000256" key="11">
    <source>
        <dbReference type="SAM" id="MobiDB-lite"/>
    </source>
</evidence>
<evidence type="ECO:0000313" key="13">
    <source>
        <dbReference type="Proteomes" id="UP000019377"/>
    </source>
</evidence>
<keyword evidence="7 10" id="KW-0496">Mitochondrion</keyword>
<keyword evidence="6" id="KW-0175">Coiled coil</keyword>
<protein>
    <recommendedName>
        <fullName evidence="10">Sensitive to high expression protein 9, mitochondrial</fullName>
    </recommendedName>
</protein>
<dbReference type="eggNOG" id="ENOG502QQ1E">
    <property type="taxonomic scope" value="Eukaryota"/>
</dbReference>
<dbReference type="GO" id="GO:0007007">
    <property type="term" value="P:inner mitochondrial membrane organization"/>
    <property type="evidence" value="ECO:0007669"/>
    <property type="project" value="TreeGrafter"/>
</dbReference>
<feature type="transmembrane region" description="Helical" evidence="10">
    <location>
        <begin position="335"/>
        <end position="355"/>
    </location>
</feature>
<keyword evidence="8 10" id="KW-0472">Membrane</keyword>
<evidence type="ECO:0000256" key="5">
    <source>
        <dbReference type="ARBA" id="ARBA00022989"/>
    </source>
</evidence>
<evidence type="ECO:0000256" key="1">
    <source>
        <dbReference type="ARBA" id="ARBA00007472"/>
    </source>
</evidence>
<dbReference type="InterPro" id="IPR008839">
    <property type="entry name" value="MDM33_fungi"/>
</dbReference>
<name>V5F1A1_KALBG</name>
<comment type="subunit">
    <text evidence="10">Homooligomer.</text>
</comment>
<organism evidence="12 13">
    <name type="scientific">Kalmanozyma brasiliensis (strain GHG001)</name>
    <name type="common">Yeast</name>
    <name type="synonym">Pseudozyma brasiliensis</name>
    <dbReference type="NCBI Taxonomy" id="1365824"/>
    <lineage>
        <taxon>Eukaryota</taxon>
        <taxon>Fungi</taxon>
        <taxon>Dikarya</taxon>
        <taxon>Basidiomycota</taxon>
        <taxon>Ustilaginomycotina</taxon>
        <taxon>Ustilaginomycetes</taxon>
        <taxon>Ustilaginales</taxon>
        <taxon>Ustilaginaceae</taxon>
        <taxon>Kalmanozyma</taxon>
    </lineage>
</organism>
<keyword evidence="5 10" id="KW-1133">Transmembrane helix</keyword>
<comment type="subcellular location">
    <subcellularLocation>
        <location evidence="10">Mitochondrion inner membrane</location>
        <topology evidence="10">Multi-pass membrane protein</topology>
    </subcellularLocation>
</comment>
<dbReference type="PANTHER" id="PTHR31961">
    <property type="entry name" value="SENSITIVE TO HIGH EXPRESSION PROTEIN 9, MITOCHONDRIAL"/>
    <property type="match status" value="1"/>
</dbReference>
<dbReference type="AlphaFoldDB" id="V5F1A1"/>
<keyword evidence="2 10" id="KW-0812">Transmembrane</keyword>
<gene>
    <name evidence="12" type="ORF">PSEUBRA_SCAF13g01962</name>
</gene>
<evidence type="ECO:0000256" key="9">
    <source>
        <dbReference type="ARBA" id="ARBA00024807"/>
    </source>
</evidence>
<dbReference type="RefSeq" id="XP_016294043.1">
    <property type="nucleotide sequence ID" value="XM_016434618.1"/>
</dbReference>
<dbReference type="GO" id="GO:0005743">
    <property type="term" value="C:mitochondrial inner membrane"/>
    <property type="evidence" value="ECO:0007669"/>
    <property type="project" value="UniProtKB-SubCell"/>
</dbReference>
<keyword evidence="3 10" id="KW-0999">Mitochondrion inner membrane</keyword>
<dbReference type="HOGENOM" id="CLU_025632_0_0_1"/>
<dbReference type="EMBL" id="KI545855">
    <property type="protein sequence ID" value="EST09054.1"/>
    <property type="molecule type" value="Genomic_DNA"/>
</dbReference>
<comment type="similarity">
    <text evidence="1 10">Belongs to the SHE9 family.</text>
</comment>
<evidence type="ECO:0000256" key="3">
    <source>
        <dbReference type="ARBA" id="ARBA00022792"/>
    </source>
</evidence>
<keyword evidence="4 10" id="KW-0809">Transit peptide</keyword>